<comment type="catalytic activity">
    <reaction evidence="7">
        <text>tRNA(Glu) + L-glutamate + ATP = L-glutamyl-tRNA(Glu) + AMP + diphosphate</text>
        <dbReference type="Rhea" id="RHEA:23540"/>
        <dbReference type="Rhea" id="RHEA-COMP:9663"/>
        <dbReference type="Rhea" id="RHEA-COMP:9680"/>
        <dbReference type="ChEBI" id="CHEBI:29985"/>
        <dbReference type="ChEBI" id="CHEBI:30616"/>
        <dbReference type="ChEBI" id="CHEBI:33019"/>
        <dbReference type="ChEBI" id="CHEBI:78442"/>
        <dbReference type="ChEBI" id="CHEBI:78520"/>
        <dbReference type="ChEBI" id="CHEBI:456215"/>
        <dbReference type="EC" id="6.1.1.17"/>
    </reaction>
</comment>
<dbReference type="Pfam" id="PF19269">
    <property type="entry name" value="Anticodon_2"/>
    <property type="match status" value="1"/>
</dbReference>
<feature type="short sequence motif" description="'KMSKS' region" evidence="7">
    <location>
        <begin position="257"/>
        <end position="261"/>
    </location>
</feature>
<keyword evidence="3 7" id="KW-0547">Nucleotide-binding</keyword>
<comment type="function">
    <text evidence="7">Catalyzes the attachment of glutamate to tRNA(Glu) in a two-step reaction: glutamate is first activated by ATP to form Glu-AMP and then transferred to the acceptor end of tRNA(Glu).</text>
</comment>
<reference evidence="10 11" key="1">
    <citation type="submission" date="2022-03" db="EMBL/GenBank/DDBJ databases">
        <title>Genomic Encyclopedia of Type Strains, Phase III (KMG-III): the genomes of soil and plant-associated and newly described type strains.</title>
        <authorList>
            <person name="Whitman W."/>
        </authorList>
    </citation>
    <scope>NUCLEOTIDE SEQUENCE [LARGE SCALE GENOMIC DNA]</scope>
    <source>
        <strain evidence="10 11">BSker1</strain>
    </source>
</reference>
<accession>A0ABT1G840</accession>
<comment type="caution">
    <text evidence="7">Lacks conserved residue(s) required for the propagation of feature annotation.</text>
</comment>
<keyword evidence="6 7" id="KW-0030">Aminoacyl-tRNA synthetase</keyword>
<gene>
    <name evidence="7" type="primary">gltX</name>
    <name evidence="10" type="ORF">J2T60_001055</name>
</gene>
<dbReference type="Proteomes" id="UP001523550">
    <property type="component" value="Unassembled WGS sequence"/>
</dbReference>
<name>A0ABT1G840_9GAMM</name>
<dbReference type="InterPro" id="IPR014729">
    <property type="entry name" value="Rossmann-like_a/b/a_fold"/>
</dbReference>
<feature type="short sequence motif" description="'HIGH' region" evidence="7">
    <location>
        <begin position="16"/>
        <end position="26"/>
    </location>
</feature>
<evidence type="ECO:0000256" key="3">
    <source>
        <dbReference type="ARBA" id="ARBA00022741"/>
    </source>
</evidence>
<organism evidence="10 11">
    <name type="scientific">Natronospira proteinivora</name>
    <dbReference type="NCBI Taxonomy" id="1807133"/>
    <lineage>
        <taxon>Bacteria</taxon>
        <taxon>Pseudomonadati</taxon>
        <taxon>Pseudomonadota</taxon>
        <taxon>Gammaproteobacteria</taxon>
        <taxon>Natronospirales</taxon>
        <taxon>Natronospiraceae</taxon>
        <taxon>Natronospira</taxon>
    </lineage>
</organism>
<evidence type="ECO:0000256" key="2">
    <source>
        <dbReference type="ARBA" id="ARBA00022598"/>
    </source>
</evidence>
<dbReference type="CDD" id="cd00808">
    <property type="entry name" value="GluRS_core"/>
    <property type="match status" value="1"/>
</dbReference>
<dbReference type="PANTHER" id="PTHR43311:SF2">
    <property type="entry name" value="GLUTAMATE--TRNA LIGASE, MITOCHONDRIAL-RELATED"/>
    <property type="match status" value="1"/>
</dbReference>
<evidence type="ECO:0000259" key="8">
    <source>
        <dbReference type="Pfam" id="PF00749"/>
    </source>
</evidence>
<evidence type="ECO:0000256" key="6">
    <source>
        <dbReference type="ARBA" id="ARBA00023146"/>
    </source>
</evidence>
<protein>
    <recommendedName>
        <fullName evidence="7">Glutamate--tRNA ligase</fullName>
        <ecNumber evidence="7">6.1.1.17</ecNumber>
    </recommendedName>
    <alternativeName>
        <fullName evidence="7">Glutamyl-tRNA synthetase</fullName>
        <shortName evidence="7">GluRS</shortName>
    </alternativeName>
</protein>
<dbReference type="PROSITE" id="PS00178">
    <property type="entry name" value="AA_TRNA_LIGASE_I"/>
    <property type="match status" value="1"/>
</dbReference>
<dbReference type="PRINTS" id="PR00987">
    <property type="entry name" value="TRNASYNTHGLU"/>
</dbReference>
<dbReference type="InterPro" id="IPR045462">
    <property type="entry name" value="aa-tRNA-synth_I_cd-bd"/>
</dbReference>
<comment type="subunit">
    <text evidence="7">Monomer.</text>
</comment>
<dbReference type="EC" id="6.1.1.17" evidence="7"/>
<keyword evidence="5 7" id="KW-0648">Protein biosynthesis</keyword>
<evidence type="ECO:0000256" key="5">
    <source>
        <dbReference type="ARBA" id="ARBA00022917"/>
    </source>
</evidence>
<dbReference type="InterPro" id="IPR033910">
    <property type="entry name" value="GluRS_core"/>
</dbReference>
<evidence type="ECO:0000313" key="10">
    <source>
        <dbReference type="EMBL" id="MCP1727090.1"/>
    </source>
</evidence>
<dbReference type="HAMAP" id="MF_00022">
    <property type="entry name" value="Glu_tRNA_synth_type1"/>
    <property type="match status" value="1"/>
</dbReference>
<dbReference type="InterPro" id="IPR020751">
    <property type="entry name" value="aa-tRNA-synth_I_codon-bd_sub2"/>
</dbReference>
<dbReference type="SUPFAM" id="SSF52374">
    <property type="entry name" value="Nucleotidylyl transferase"/>
    <property type="match status" value="1"/>
</dbReference>
<dbReference type="Pfam" id="PF00749">
    <property type="entry name" value="tRNA-synt_1c"/>
    <property type="match status" value="1"/>
</dbReference>
<feature type="domain" description="Aminoacyl-tRNA synthetase class I anticodon-binding" evidence="9">
    <location>
        <begin position="357"/>
        <end position="473"/>
    </location>
</feature>
<dbReference type="InterPro" id="IPR001412">
    <property type="entry name" value="aa-tRNA-synth_I_CS"/>
</dbReference>
<comment type="similarity">
    <text evidence="1 7">Belongs to the class-I aminoacyl-tRNA synthetase family. Glutamate--tRNA ligase type 1 subfamily.</text>
</comment>
<evidence type="ECO:0000256" key="7">
    <source>
        <dbReference type="HAMAP-Rule" id="MF_00022"/>
    </source>
</evidence>
<keyword evidence="4 7" id="KW-0067">ATP-binding</keyword>
<proteinExistence type="inferred from homology"/>
<dbReference type="Gene3D" id="1.10.10.350">
    <property type="match status" value="1"/>
</dbReference>
<keyword evidence="7" id="KW-0963">Cytoplasm</keyword>
<evidence type="ECO:0000256" key="4">
    <source>
        <dbReference type="ARBA" id="ARBA00022840"/>
    </source>
</evidence>
<comment type="subcellular location">
    <subcellularLocation>
        <location evidence="7">Cytoplasm</location>
    </subcellularLocation>
</comment>
<feature type="binding site" evidence="7">
    <location>
        <position position="260"/>
    </location>
    <ligand>
        <name>ATP</name>
        <dbReference type="ChEBI" id="CHEBI:30616"/>
    </ligand>
</feature>
<dbReference type="InterPro" id="IPR049940">
    <property type="entry name" value="GluQ/Sye"/>
</dbReference>
<dbReference type="NCBIfam" id="NF004315">
    <property type="entry name" value="PRK05710.1-4"/>
    <property type="match status" value="1"/>
</dbReference>
<keyword evidence="11" id="KW-1185">Reference proteome</keyword>
<keyword evidence="2 7" id="KW-0436">Ligase</keyword>
<comment type="caution">
    <text evidence="10">The sequence shown here is derived from an EMBL/GenBank/DDBJ whole genome shotgun (WGS) entry which is preliminary data.</text>
</comment>
<dbReference type="Gene3D" id="3.40.50.620">
    <property type="entry name" value="HUPs"/>
    <property type="match status" value="1"/>
</dbReference>
<evidence type="ECO:0000256" key="1">
    <source>
        <dbReference type="ARBA" id="ARBA00007894"/>
    </source>
</evidence>
<evidence type="ECO:0000313" key="11">
    <source>
        <dbReference type="Proteomes" id="UP001523550"/>
    </source>
</evidence>
<dbReference type="GO" id="GO:0004818">
    <property type="term" value="F:glutamate-tRNA ligase activity"/>
    <property type="evidence" value="ECO:0007669"/>
    <property type="project" value="UniProtKB-EC"/>
</dbReference>
<dbReference type="EMBL" id="JALJYF010000001">
    <property type="protein sequence ID" value="MCP1727090.1"/>
    <property type="molecule type" value="Genomic_DNA"/>
</dbReference>
<sequence>MNTQPTIPQPVTRFAPSPTGHIHLGNARTALFNALYATGQGGQFMLRVEDTDAERSRDEFLEALMRDLRWLGLDWQLGHDAGGDQGPYRQSRRQAIYERYFTQLQEQGLSYPCFCSKEQLKLSRQAQRAAGKPPRYAGTCARLDPAEAQRRLDAGEPASWRFRVPSGQRIEFEDFVRGPQHFATDDIGDFVIRRTDGTPAFFFSNAVDDALMGVSHVMRGEDHLTNTPRQLMLLEALGLPTPAYGHLPLIADSDGGPLSKRAGSLGLRDLRREGYLPLAILNYMARLGHRYDEEERLRSLVELARDFDVARVGKAPARYDAHQLLYWQKQAVAELDTEAAWNWMADAVSTAVPPGKAQAFATLIKPNVTFPEQARDWAHRLFNGAAPMDEAAKAVIEESGRDFFETALDALEATGLDYTNWTQRIRQLTGAKGKKLFLPLRVALTGQRSGPDLDGVLALIGQSEAMRRLERCISLS</sequence>
<evidence type="ECO:0000259" key="9">
    <source>
        <dbReference type="Pfam" id="PF19269"/>
    </source>
</evidence>
<dbReference type="SUPFAM" id="SSF48163">
    <property type="entry name" value="An anticodon-binding domain of class I aminoacyl-tRNA synthetases"/>
    <property type="match status" value="1"/>
</dbReference>
<dbReference type="RefSeq" id="WP_253446423.1">
    <property type="nucleotide sequence ID" value="NZ_JALJYF010000001.1"/>
</dbReference>
<dbReference type="InterPro" id="IPR020058">
    <property type="entry name" value="Glu/Gln-tRNA-synth_Ib_cat-dom"/>
</dbReference>
<dbReference type="InterPro" id="IPR004527">
    <property type="entry name" value="Glu-tRNA-ligase_bac/mito"/>
</dbReference>
<dbReference type="NCBIfam" id="TIGR00464">
    <property type="entry name" value="gltX_bact"/>
    <property type="match status" value="1"/>
</dbReference>
<dbReference type="PANTHER" id="PTHR43311">
    <property type="entry name" value="GLUTAMATE--TRNA LIGASE"/>
    <property type="match status" value="1"/>
</dbReference>
<dbReference type="InterPro" id="IPR000924">
    <property type="entry name" value="Glu/Gln-tRNA-synth"/>
</dbReference>
<feature type="domain" description="Glutamyl/glutaminyl-tRNA synthetase class Ib catalytic" evidence="8">
    <location>
        <begin position="11"/>
        <end position="324"/>
    </location>
</feature>
<dbReference type="InterPro" id="IPR008925">
    <property type="entry name" value="aa_tRNA-synth_I_cd-bd_sf"/>
</dbReference>